<protein>
    <submittedName>
        <fullName evidence="8">DMT family transporter</fullName>
    </submittedName>
</protein>
<feature type="transmembrane region" description="Helical" evidence="6">
    <location>
        <begin position="26"/>
        <end position="49"/>
    </location>
</feature>
<keyword evidence="5 6" id="KW-0472">Membrane</keyword>
<feature type="transmembrane region" description="Helical" evidence="6">
    <location>
        <begin position="55"/>
        <end position="72"/>
    </location>
</feature>
<dbReference type="Proteomes" id="UP000287447">
    <property type="component" value="Unassembled WGS sequence"/>
</dbReference>
<keyword evidence="4 6" id="KW-1133">Transmembrane helix</keyword>
<feature type="transmembrane region" description="Helical" evidence="6">
    <location>
        <begin position="92"/>
        <end position="110"/>
    </location>
</feature>
<dbReference type="EMBL" id="SADE01000001">
    <property type="protein sequence ID" value="RVU38065.1"/>
    <property type="molecule type" value="Genomic_DNA"/>
</dbReference>
<evidence type="ECO:0000256" key="2">
    <source>
        <dbReference type="ARBA" id="ARBA00007362"/>
    </source>
</evidence>
<evidence type="ECO:0000256" key="4">
    <source>
        <dbReference type="ARBA" id="ARBA00022989"/>
    </source>
</evidence>
<evidence type="ECO:0000313" key="9">
    <source>
        <dbReference type="Proteomes" id="UP000287447"/>
    </source>
</evidence>
<evidence type="ECO:0000256" key="6">
    <source>
        <dbReference type="SAM" id="Phobius"/>
    </source>
</evidence>
<dbReference type="OrthoDB" id="9806889at2"/>
<accession>A0A437QU71</accession>
<evidence type="ECO:0000259" key="7">
    <source>
        <dbReference type="Pfam" id="PF00892"/>
    </source>
</evidence>
<sequence length="316" mass="34467">MSNAPISGGDQAPQEHGFAGFSERQVAYALLLTAPAMFGANMLVARWMADTAPPVALAFWRWFGVLILMLMIRGPKLWQHRHDVRREWKDLLVLGALGMGICGAFVYIGAETTTATNIGLLYASAPVMIVFLAWRFYGERLTAVQVVGGLISLAGVLWIIARGDLSAFKNLQFTIGDLWIMGAVAGWAIYAIMMKYRPSAMGMMTRFTAICGAGTLLLAPFYVWETLTIKPMPMTQDGITAIVLLILLPGFGAYQAYAKAQAVLGAARGSLILYMGPVYVAFLAWFFLGETLQSYHLIGAALVLPGIYLANRRPKS</sequence>
<keyword evidence="3 6" id="KW-0812">Transmembrane</keyword>
<reference evidence="9" key="1">
    <citation type="submission" date="2019-01" db="EMBL/GenBank/DDBJ databases">
        <title>Gri0909 isolated from a small marine red alga.</title>
        <authorList>
            <person name="Kim J."/>
            <person name="Jeong S.E."/>
            <person name="Jeon C.O."/>
        </authorList>
    </citation>
    <scope>NUCLEOTIDE SEQUENCE [LARGE SCALE GENOMIC DNA]</scope>
    <source>
        <strain evidence="9">Gri0909</strain>
    </source>
</reference>
<dbReference type="AlphaFoldDB" id="A0A437QU71"/>
<feature type="transmembrane region" description="Helical" evidence="6">
    <location>
        <begin position="294"/>
        <end position="311"/>
    </location>
</feature>
<dbReference type="InterPro" id="IPR000620">
    <property type="entry name" value="EamA_dom"/>
</dbReference>
<feature type="transmembrane region" description="Helical" evidence="6">
    <location>
        <begin position="116"/>
        <end position="134"/>
    </location>
</feature>
<dbReference type="SUPFAM" id="SSF103481">
    <property type="entry name" value="Multidrug resistance efflux transporter EmrE"/>
    <property type="match status" value="2"/>
</dbReference>
<evidence type="ECO:0000256" key="3">
    <source>
        <dbReference type="ARBA" id="ARBA00022692"/>
    </source>
</evidence>
<feature type="transmembrane region" description="Helical" evidence="6">
    <location>
        <begin position="141"/>
        <end position="161"/>
    </location>
</feature>
<feature type="transmembrane region" description="Helical" evidence="6">
    <location>
        <begin position="204"/>
        <end position="224"/>
    </location>
</feature>
<organism evidence="8 9">
    <name type="scientific">Hwanghaeella grinnelliae</name>
    <dbReference type="NCBI Taxonomy" id="2500179"/>
    <lineage>
        <taxon>Bacteria</taxon>
        <taxon>Pseudomonadati</taxon>
        <taxon>Pseudomonadota</taxon>
        <taxon>Alphaproteobacteria</taxon>
        <taxon>Rhodospirillales</taxon>
        <taxon>Rhodospirillaceae</taxon>
        <taxon>Hwanghaeella</taxon>
    </lineage>
</organism>
<dbReference type="GO" id="GO:0016020">
    <property type="term" value="C:membrane"/>
    <property type="evidence" value="ECO:0007669"/>
    <property type="project" value="UniProtKB-SubCell"/>
</dbReference>
<evidence type="ECO:0000313" key="8">
    <source>
        <dbReference type="EMBL" id="RVU38065.1"/>
    </source>
</evidence>
<dbReference type="Pfam" id="PF00892">
    <property type="entry name" value="EamA"/>
    <property type="match status" value="2"/>
</dbReference>
<keyword evidence="9" id="KW-1185">Reference proteome</keyword>
<comment type="caution">
    <text evidence="8">The sequence shown here is derived from an EMBL/GenBank/DDBJ whole genome shotgun (WGS) entry which is preliminary data.</text>
</comment>
<comment type="similarity">
    <text evidence="2">Belongs to the EamA transporter family.</text>
</comment>
<dbReference type="PANTHER" id="PTHR32322">
    <property type="entry name" value="INNER MEMBRANE TRANSPORTER"/>
    <property type="match status" value="1"/>
</dbReference>
<gene>
    <name evidence="8" type="ORF">EOI86_01810</name>
</gene>
<feature type="domain" description="EamA" evidence="7">
    <location>
        <begin position="27"/>
        <end position="160"/>
    </location>
</feature>
<proteinExistence type="inferred from homology"/>
<feature type="transmembrane region" description="Helical" evidence="6">
    <location>
        <begin position="173"/>
        <end position="192"/>
    </location>
</feature>
<feature type="domain" description="EamA" evidence="7">
    <location>
        <begin position="175"/>
        <end position="311"/>
    </location>
</feature>
<evidence type="ECO:0000256" key="1">
    <source>
        <dbReference type="ARBA" id="ARBA00004141"/>
    </source>
</evidence>
<feature type="transmembrane region" description="Helical" evidence="6">
    <location>
        <begin position="269"/>
        <end position="288"/>
    </location>
</feature>
<dbReference type="RefSeq" id="WP_127763437.1">
    <property type="nucleotide sequence ID" value="NZ_SADE01000001.1"/>
</dbReference>
<dbReference type="InterPro" id="IPR050638">
    <property type="entry name" value="AA-Vitamin_Transporters"/>
</dbReference>
<evidence type="ECO:0000256" key="5">
    <source>
        <dbReference type="ARBA" id="ARBA00023136"/>
    </source>
</evidence>
<dbReference type="InterPro" id="IPR037185">
    <property type="entry name" value="EmrE-like"/>
</dbReference>
<name>A0A437QU71_9PROT</name>
<dbReference type="PANTHER" id="PTHR32322:SF2">
    <property type="entry name" value="EAMA DOMAIN-CONTAINING PROTEIN"/>
    <property type="match status" value="1"/>
</dbReference>
<feature type="transmembrane region" description="Helical" evidence="6">
    <location>
        <begin position="239"/>
        <end position="257"/>
    </location>
</feature>
<comment type="subcellular location">
    <subcellularLocation>
        <location evidence="1">Membrane</location>
        <topology evidence="1">Multi-pass membrane protein</topology>
    </subcellularLocation>
</comment>